<dbReference type="PANTHER" id="PTHR47268">
    <property type="entry name" value="ACYLPHOSPHATASE"/>
    <property type="match status" value="1"/>
</dbReference>
<dbReference type="SUPFAM" id="SSF54975">
    <property type="entry name" value="Acylphosphatase/BLUF domain-like"/>
    <property type="match status" value="1"/>
</dbReference>
<dbReference type="InterPro" id="IPR001792">
    <property type="entry name" value="Acylphosphatase-like_dom"/>
</dbReference>
<dbReference type="Pfam" id="PF00708">
    <property type="entry name" value="Acylphosphatase"/>
    <property type="match status" value="1"/>
</dbReference>
<dbReference type="Proteomes" id="UP000604381">
    <property type="component" value="Unassembled WGS sequence"/>
</dbReference>
<evidence type="ECO:0000313" key="10">
    <source>
        <dbReference type="Proteomes" id="UP000604381"/>
    </source>
</evidence>
<comment type="catalytic activity">
    <reaction evidence="4 5 6">
        <text>an acyl phosphate + H2O = a carboxylate + phosphate + H(+)</text>
        <dbReference type="Rhea" id="RHEA:14965"/>
        <dbReference type="ChEBI" id="CHEBI:15377"/>
        <dbReference type="ChEBI" id="CHEBI:15378"/>
        <dbReference type="ChEBI" id="CHEBI:29067"/>
        <dbReference type="ChEBI" id="CHEBI:43474"/>
        <dbReference type="ChEBI" id="CHEBI:59918"/>
        <dbReference type="EC" id="3.6.1.7"/>
    </reaction>
</comment>
<evidence type="ECO:0000256" key="7">
    <source>
        <dbReference type="RuleBase" id="RU004168"/>
    </source>
</evidence>
<evidence type="ECO:0000256" key="5">
    <source>
        <dbReference type="PROSITE-ProRule" id="PRU00520"/>
    </source>
</evidence>
<evidence type="ECO:0000256" key="6">
    <source>
        <dbReference type="RuleBase" id="RU000553"/>
    </source>
</evidence>
<dbReference type="Gene3D" id="3.30.70.100">
    <property type="match status" value="1"/>
</dbReference>
<dbReference type="PROSITE" id="PS00151">
    <property type="entry name" value="ACYLPHOSPHATASE_2"/>
    <property type="match status" value="1"/>
</dbReference>
<organism evidence="9 10">
    <name type="scientific">Candidatus Amphirhobacter heronislandensis</name>
    <dbReference type="NCBI Taxonomy" id="1732024"/>
    <lineage>
        <taxon>Bacteria</taxon>
        <taxon>Pseudomonadati</taxon>
        <taxon>Pseudomonadota</taxon>
        <taxon>Gammaproteobacteria</taxon>
        <taxon>Candidatus Tethybacterales</taxon>
        <taxon>Candidatus Tethybacteraceae</taxon>
        <taxon>Candidatus Amphirhobacter</taxon>
    </lineage>
</organism>
<sequence>MPDAGADGAAPQAACYRLGGRVQGVGMRAWLRRQALARGLAGWARNESDGTVTAVFVGPPAPLAQVADWIGAGPPGAAVRQVEELPAEAAGEAARAAAGFAILG</sequence>
<protein>
    <recommendedName>
        <fullName evidence="3 5">Acylphosphatase</fullName>
        <ecNumber evidence="2 5">3.6.1.7</ecNumber>
    </recommendedName>
</protein>
<dbReference type="InterPro" id="IPR036046">
    <property type="entry name" value="Acylphosphatase-like_dom_sf"/>
</dbReference>
<dbReference type="InterPro" id="IPR017968">
    <property type="entry name" value="Acylphosphatase_CS"/>
</dbReference>
<feature type="active site" evidence="5">
    <location>
        <position position="28"/>
    </location>
</feature>
<keyword evidence="5 6" id="KW-0378">Hydrolase</keyword>
<evidence type="ECO:0000313" key="9">
    <source>
        <dbReference type="EMBL" id="MBF2735136.1"/>
    </source>
</evidence>
<dbReference type="PROSITE" id="PS51160">
    <property type="entry name" value="ACYLPHOSPHATASE_3"/>
    <property type="match status" value="1"/>
</dbReference>
<feature type="domain" description="Acylphosphatase-like" evidence="8">
    <location>
        <begin position="13"/>
        <end position="104"/>
    </location>
</feature>
<dbReference type="InterPro" id="IPR020456">
    <property type="entry name" value="Acylphosphatase"/>
</dbReference>
<evidence type="ECO:0000256" key="1">
    <source>
        <dbReference type="ARBA" id="ARBA00005614"/>
    </source>
</evidence>
<evidence type="ECO:0000256" key="4">
    <source>
        <dbReference type="ARBA" id="ARBA00047645"/>
    </source>
</evidence>
<comment type="caution">
    <text evidence="9">The sequence shown here is derived from an EMBL/GenBank/DDBJ whole genome shotgun (WGS) entry which is preliminary data.</text>
</comment>
<name>A0A930UG36_9GAMM</name>
<dbReference type="EC" id="3.6.1.7" evidence="2 5"/>
<dbReference type="AlphaFoldDB" id="A0A930UG36"/>
<reference evidence="9" key="1">
    <citation type="submission" date="2020-10" db="EMBL/GenBank/DDBJ databases">
        <title>An improved Amphimedon queenslandica hologenome assembly reveals how three proteobacterial symbionts can extend the metabolic phenotypic of their marine sponge host.</title>
        <authorList>
            <person name="Degnan B."/>
            <person name="Degnan S."/>
            <person name="Xiang X."/>
        </authorList>
    </citation>
    <scope>NUCLEOTIDE SEQUENCE</scope>
    <source>
        <strain evidence="9">AqS2</strain>
    </source>
</reference>
<gene>
    <name evidence="9" type="ORF">ISN26_03490</name>
</gene>
<comment type="similarity">
    <text evidence="1 7">Belongs to the acylphosphatase family.</text>
</comment>
<keyword evidence="10" id="KW-1185">Reference proteome</keyword>
<accession>A0A930UG36</accession>
<proteinExistence type="inferred from homology"/>
<evidence type="ECO:0000256" key="3">
    <source>
        <dbReference type="ARBA" id="ARBA00015991"/>
    </source>
</evidence>
<feature type="active site" evidence="5">
    <location>
        <position position="46"/>
    </location>
</feature>
<dbReference type="GO" id="GO:0003998">
    <property type="term" value="F:acylphosphatase activity"/>
    <property type="evidence" value="ECO:0007669"/>
    <property type="project" value="UniProtKB-EC"/>
</dbReference>
<dbReference type="EMBL" id="JADHEI010000033">
    <property type="protein sequence ID" value="MBF2735136.1"/>
    <property type="molecule type" value="Genomic_DNA"/>
</dbReference>
<evidence type="ECO:0000256" key="2">
    <source>
        <dbReference type="ARBA" id="ARBA00012150"/>
    </source>
</evidence>
<evidence type="ECO:0000259" key="8">
    <source>
        <dbReference type="PROSITE" id="PS51160"/>
    </source>
</evidence>
<dbReference type="PRINTS" id="PR00112">
    <property type="entry name" value="ACYLPHPHTASE"/>
</dbReference>
<dbReference type="PROSITE" id="PS00150">
    <property type="entry name" value="ACYLPHOSPHATASE_1"/>
    <property type="match status" value="1"/>
</dbReference>
<dbReference type="PANTHER" id="PTHR47268:SF4">
    <property type="entry name" value="ACYLPHOSPHATASE"/>
    <property type="match status" value="1"/>
</dbReference>